<organism evidence="1 2">
    <name type="scientific">Conger conger</name>
    <name type="common">Conger eel</name>
    <name type="synonym">Muraena conger</name>
    <dbReference type="NCBI Taxonomy" id="82655"/>
    <lineage>
        <taxon>Eukaryota</taxon>
        <taxon>Metazoa</taxon>
        <taxon>Chordata</taxon>
        <taxon>Craniata</taxon>
        <taxon>Vertebrata</taxon>
        <taxon>Euteleostomi</taxon>
        <taxon>Actinopterygii</taxon>
        <taxon>Neopterygii</taxon>
        <taxon>Teleostei</taxon>
        <taxon>Anguilliformes</taxon>
        <taxon>Congridae</taxon>
        <taxon>Conger</taxon>
    </lineage>
</organism>
<comment type="caution">
    <text evidence="1">The sequence shown here is derived from an EMBL/GenBank/DDBJ whole genome shotgun (WGS) entry which is preliminary data.</text>
</comment>
<protein>
    <submittedName>
        <fullName evidence="1">Uncharacterized protein</fullName>
    </submittedName>
</protein>
<accession>A0A9Q1I4X6</accession>
<dbReference type="Proteomes" id="UP001152803">
    <property type="component" value="Unassembled WGS sequence"/>
</dbReference>
<name>A0A9Q1I4X6_CONCO</name>
<evidence type="ECO:0000313" key="1">
    <source>
        <dbReference type="EMBL" id="KAJ8282719.1"/>
    </source>
</evidence>
<reference evidence="1" key="1">
    <citation type="journal article" date="2023" name="Science">
        <title>Genome structures resolve the early diversification of teleost fishes.</title>
        <authorList>
            <person name="Parey E."/>
            <person name="Louis A."/>
            <person name="Montfort J."/>
            <person name="Bouchez O."/>
            <person name="Roques C."/>
            <person name="Iampietro C."/>
            <person name="Lluch J."/>
            <person name="Castinel A."/>
            <person name="Donnadieu C."/>
            <person name="Desvignes T."/>
            <person name="Floi Bucao C."/>
            <person name="Jouanno E."/>
            <person name="Wen M."/>
            <person name="Mejri S."/>
            <person name="Dirks R."/>
            <person name="Jansen H."/>
            <person name="Henkel C."/>
            <person name="Chen W.J."/>
            <person name="Zahm M."/>
            <person name="Cabau C."/>
            <person name="Klopp C."/>
            <person name="Thompson A.W."/>
            <person name="Robinson-Rechavi M."/>
            <person name="Braasch I."/>
            <person name="Lecointre G."/>
            <person name="Bobe J."/>
            <person name="Postlethwait J.H."/>
            <person name="Berthelot C."/>
            <person name="Roest Crollius H."/>
            <person name="Guiguen Y."/>
        </authorList>
    </citation>
    <scope>NUCLEOTIDE SEQUENCE</scope>
    <source>
        <strain evidence="1">Concon-B</strain>
    </source>
</reference>
<evidence type="ECO:0000313" key="2">
    <source>
        <dbReference type="Proteomes" id="UP001152803"/>
    </source>
</evidence>
<dbReference type="AlphaFoldDB" id="A0A9Q1I4X6"/>
<gene>
    <name evidence="1" type="ORF">COCON_G00052380</name>
</gene>
<sequence>MILSKPFRIYHTCDEPFLSNEDAQRGYQWTRFRTRLEVQSNARVQLSAFRRIYLHRISSEPGPAGFNDGRASPLSPGLPPRTGLWAIGQRIAACHCPHPGTEGAFIKPYHQAL</sequence>
<proteinExistence type="predicted"/>
<keyword evidence="2" id="KW-1185">Reference proteome</keyword>
<dbReference type="EMBL" id="JAFJMO010000003">
    <property type="protein sequence ID" value="KAJ8282719.1"/>
    <property type="molecule type" value="Genomic_DNA"/>
</dbReference>